<proteinExistence type="predicted"/>
<protein>
    <submittedName>
        <fullName evidence="1">Uncharacterized protein</fullName>
    </submittedName>
</protein>
<dbReference type="AlphaFoldDB" id="A0AAV3AXR7"/>
<evidence type="ECO:0000313" key="1">
    <source>
        <dbReference type="EMBL" id="DBA27592.1"/>
    </source>
</evidence>
<reference evidence="1" key="1">
    <citation type="thesis" date="2020" institute="ProQuest LLC" country="789 East Eisenhower Parkway, Ann Arbor, MI, USA">
        <title>Comparative Genomics and Chromosome Evolution.</title>
        <authorList>
            <person name="Mudd A.B."/>
        </authorList>
    </citation>
    <scope>NUCLEOTIDE SEQUENCE</scope>
    <source>
        <strain evidence="1">1538</strain>
        <tissue evidence="1">Blood</tissue>
    </source>
</reference>
<gene>
    <name evidence="1" type="ORF">GDO54_008066</name>
</gene>
<organism evidence="1 2">
    <name type="scientific">Pyxicephalus adspersus</name>
    <name type="common">African bullfrog</name>
    <dbReference type="NCBI Taxonomy" id="30357"/>
    <lineage>
        <taxon>Eukaryota</taxon>
        <taxon>Metazoa</taxon>
        <taxon>Chordata</taxon>
        <taxon>Craniata</taxon>
        <taxon>Vertebrata</taxon>
        <taxon>Euteleostomi</taxon>
        <taxon>Amphibia</taxon>
        <taxon>Batrachia</taxon>
        <taxon>Anura</taxon>
        <taxon>Neobatrachia</taxon>
        <taxon>Ranoidea</taxon>
        <taxon>Pyxicephalidae</taxon>
        <taxon>Pyxicephalinae</taxon>
        <taxon>Pyxicephalus</taxon>
    </lineage>
</organism>
<evidence type="ECO:0000313" key="2">
    <source>
        <dbReference type="Proteomes" id="UP001181693"/>
    </source>
</evidence>
<accession>A0AAV3AXR7</accession>
<name>A0AAV3AXR7_PYXAD</name>
<keyword evidence="2" id="KW-1185">Reference proteome</keyword>
<dbReference type="EMBL" id="DYDO01000003">
    <property type="protein sequence ID" value="DBA27592.1"/>
    <property type="molecule type" value="Genomic_DNA"/>
</dbReference>
<dbReference type="Proteomes" id="UP001181693">
    <property type="component" value="Unassembled WGS sequence"/>
</dbReference>
<comment type="caution">
    <text evidence="1">The sequence shown here is derived from an EMBL/GenBank/DDBJ whole genome shotgun (WGS) entry which is preliminary data.</text>
</comment>
<sequence length="149" mass="16900">MQFEPMLAPSLHSPYFLTGNICIFNTATDLYPSARVLFYLLIPKKSFSRSFRCRFLPYIILYIPPIPTPLISHICNVKACVGTDALAVIELLYTALAAAWLARDIKRYITLLGWVQRADRSIISLVPCFCLDKKGNLLGRNIILFEKCV</sequence>